<sequence length="61" mass="6329">MDVFGITTDHCVKATALDAAAARFTTQVLLDLTVGVHHDTIQQACDALRRAGVTMSGVTGG</sequence>
<dbReference type="Gene3D" id="3.40.50.850">
    <property type="entry name" value="Isochorismatase-like"/>
    <property type="match status" value="1"/>
</dbReference>
<dbReference type="Proteomes" id="UP000597853">
    <property type="component" value="Unassembled WGS sequence"/>
</dbReference>
<evidence type="ECO:0000313" key="2">
    <source>
        <dbReference type="Proteomes" id="UP000597853"/>
    </source>
</evidence>
<dbReference type="EMBL" id="BMTX01000031">
    <property type="protein sequence ID" value="GGS74176.1"/>
    <property type="molecule type" value="Genomic_DNA"/>
</dbReference>
<accession>A0ABQ2TNN5</accession>
<protein>
    <recommendedName>
        <fullName evidence="3">Isochorismatase-like domain-containing protein</fullName>
    </recommendedName>
</protein>
<name>A0ABQ2TNN5_STREZ</name>
<comment type="caution">
    <text evidence="1">The sequence shown here is derived from an EMBL/GenBank/DDBJ whole genome shotgun (WGS) entry which is preliminary data.</text>
</comment>
<evidence type="ECO:0000313" key="1">
    <source>
        <dbReference type="EMBL" id="GGS74176.1"/>
    </source>
</evidence>
<gene>
    <name evidence="1" type="ORF">GCM10010285_61190</name>
</gene>
<dbReference type="SUPFAM" id="SSF52499">
    <property type="entry name" value="Isochorismatase-like hydrolases"/>
    <property type="match status" value="1"/>
</dbReference>
<keyword evidence="2" id="KW-1185">Reference proteome</keyword>
<proteinExistence type="predicted"/>
<dbReference type="InterPro" id="IPR036380">
    <property type="entry name" value="Isochorismatase-like_sf"/>
</dbReference>
<organism evidence="1 2">
    <name type="scientific">Streptomyces pseudogriseolus</name>
    <name type="common">Streptomyces gancidicus</name>
    <name type="synonym">Streptomyces rubiginosus</name>
    <dbReference type="NCBI Taxonomy" id="36817"/>
    <lineage>
        <taxon>Bacteria</taxon>
        <taxon>Bacillati</taxon>
        <taxon>Actinomycetota</taxon>
        <taxon>Actinomycetes</taxon>
        <taxon>Kitasatosporales</taxon>
        <taxon>Streptomycetaceae</taxon>
        <taxon>Streptomyces</taxon>
        <taxon>Streptomyces pseudogriseolus group</taxon>
    </lineage>
</organism>
<reference evidence="2" key="1">
    <citation type="journal article" date="2019" name="Int. J. Syst. Evol. Microbiol.">
        <title>The Global Catalogue of Microorganisms (GCM) 10K type strain sequencing project: providing services to taxonomists for standard genome sequencing and annotation.</title>
        <authorList>
            <consortium name="The Broad Institute Genomics Platform"/>
            <consortium name="The Broad Institute Genome Sequencing Center for Infectious Disease"/>
            <person name="Wu L."/>
            <person name="Ma J."/>
        </authorList>
    </citation>
    <scope>NUCLEOTIDE SEQUENCE [LARGE SCALE GENOMIC DNA]</scope>
    <source>
        <strain evidence="2">JCM 4416</strain>
    </source>
</reference>
<evidence type="ECO:0008006" key="3">
    <source>
        <dbReference type="Google" id="ProtNLM"/>
    </source>
</evidence>